<gene>
    <name evidence="1" type="ORF">LCGC14_2042490</name>
</gene>
<dbReference type="EMBL" id="LAZR01023971">
    <property type="protein sequence ID" value="KKL76680.1"/>
    <property type="molecule type" value="Genomic_DNA"/>
</dbReference>
<reference evidence="1" key="1">
    <citation type="journal article" date="2015" name="Nature">
        <title>Complex archaea that bridge the gap between prokaryotes and eukaryotes.</title>
        <authorList>
            <person name="Spang A."/>
            <person name="Saw J.H."/>
            <person name="Jorgensen S.L."/>
            <person name="Zaremba-Niedzwiedzka K."/>
            <person name="Martijn J."/>
            <person name="Lind A.E."/>
            <person name="van Eijk R."/>
            <person name="Schleper C."/>
            <person name="Guy L."/>
            <person name="Ettema T.J."/>
        </authorList>
    </citation>
    <scope>NUCLEOTIDE SEQUENCE</scope>
</reference>
<dbReference type="AlphaFoldDB" id="A0A0F9H4X5"/>
<proteinExistence type="predicted"/>
<protein>
    <submittedName>
        <fullName evidence="1">Uncharacterized protein</fullName>
    </submittedName>
</protein>
<accession>A0A0F9H4X5</accession>
<comment type="caution">
    <text evidence="1">The sequence shown here is derived from an EMBL/GenBank/DDBJ whole genome shotgun (WGS) entry which is preliminary data.</text>
</comment>
<sequence length="71" mass="8110">MTSKAPKKYIKIWVEDSGEVAMSVNIDSKYNIIESMGLIEIAKLNLQKKISLCWGNDAQKDREIHKNDSNK</sequence>
<organism evidence="1">
    <name type="scientific">marine sediment metagenome</name>
    <dbReference type="NCBI Taxonomy" id="412755"/>
    <lineage>
        <taxon>unclassified sequences</taxon>
        <taxon>metagenomes</taxon>
        <taxon>ecological metagenomes</taxon>
    </lineage>
</organism>
<evidence type="ECO:0000313" key="1">
    <source>
        <dbReference type="EMBL" id="KKL76680.1"/>
    </source>
</evidence>
<name>A0A0F9H4X5_9ZZZZ</name>